<evidence type="ECO:0000313" key="2">
    <source>
        <dbReference type="EMBL" id="RHZ48720.1"/>
    </source>
</evidence>
<feature type="region of interest" description="Disordered" evidence="1">
    <location>
        <begin position="64"/>
        <end position="84"/>
    </location>
</feature>
<comment type="caution">
    <text evidence="2">The sequence shown here is derived from an EMBL/GenBank/DDBJ whole genome shotgun (WGS) entry which is preliminary data.</text>
</comment>
<sequence length="84" mass="9500">MSRLMVCGANNPTQHVSKNDFDKWKSGNETIDEFIQDFQLNIKSSSSNNNRLLRILALKGDDEVDDEVDNDYGDDNQAESSMKS</sequence>
<dbReference type="AlphaFoldDB" id="A0A397GL68"/>
<dbReference type="EMBL" id="PQFF01000462">
    <property type="protein sequence ID" value="RHZ48720.1"/>
    <property type="molecule type" value="Genomic_DNA"/>
</dbReference>
<protein>
    <submittedName>
        <fullName evidence="2">Uncharacterized protein</fullName>
    </submittedName>
</protein>
<evidence type="ECO:0000256" key="1">
    <source>
        <dbReference type="SAM" id="MobiDB-lite"/>
    </source>
</evidence>
<reference evidence="2 3" key="1">
    <citation type="submission" date="2018-08" db="EMBL/GenBank/DDBJ databases">
        <title>Genome and evolution of the arbuscular mycorrhizal fungus Diversispora epigaea (formerly Glomus versiforme) and its bacterial endosymbionts.</title>
        <authorList>
            <person name="Sun X."/>
            <person name="Fei Z."/>
            <person name="Harrison M."/>
        </authorList>
    </citation>
    <scope>NUCLEOTIDE SEQUENCE [LARGE SCALE GENOMIC DNA]</scope>
    <source>
        <strain evidence="2 3">IT104</strain>
    </source>
</reference>
<accession>A0A397GL68</accession>
<proteinExistence type="predicted"/>
<evidence type="ECO:0000313" key="3">
    <source>
        <dbReference type="Proteomes" id="UP000266861"/>
    </source>
</evidence>
<dbReference type="Proteomes" id="UP000266861">
    <property type="component" value="Unassembled WGS sequence"/>
</dbReference>
<keyword evidence="3" id="KW-1185">Reference proteome</keyword>
<name>A0A397GL68_9GLOM</name>
<organism evidence="2 3">
    <name type="scientific">Diversispora epigaea</name>
    <dbReference type="NCBI Taxonomy" id="1348612"/>
    <lineage>
        <taxon>Eukaryota</taxon>
        <taxon>Fungi</taxon>
        <taxon>Fungi incertae sedis</taxon>
        <taxon>Mucoromycota</taxon>
        <taxon>Glomeromycotina</taxon>
        <taxon>Glomeromycetes</taxon>
        <taxon>Diversisporales</taxon>
        <taxon>Diversisporaceae</taxon>
        <taxon>Diversispora</taxon>
    </lineage>
</organism>
<feature type="compositionally biased region" description="Acidic residues" evidence="1">
    <location>
        <begin position="64"/>
        <end position="77"/>
    </location>
</feature>
<gene>
    <name evidence="2" type="ORF">Glove_543g7</name>
</gene>